<keyword evidence="2" id="KW-0804">Transcription</keyword>
<dbReference type="Gene3D" id="1.10.10.60">
    <property type="entry name" value="Homeodomain-like"/>
    <property type="match status" value="1"/>
</dbReference>
<sequence length="109" mass="12646">MAEQRIEIGCPSPRWTWQEDKQFESGLVEFPKICPNRWEKIAARLGTKSAAEVERHYATLFTDLEAGPPERYTDDVEEVVLPQRERTGAPGNNTLKRNFRSLRVFFFTS</sequence>
<keyword evidence="6" id="KW-1185">Reference proteome</keyword>
<reference evidence="6" key="1">
    <citation type="journal article" date="2024" name="IScience">
        <title>Strigolactones Initiate the Formation of Haustorium-like Structures in Castilleja.</title>
        <authorList>
            <person name="Buerger M."/>
            <person name="Peterson D."/>
            <person name="Chory J."/>
        </authorList>
    </citation>
    <scope>NUCLEOTIDE SEQUENCE [LARGE SCALE GENOMIC DNA]</scope>
</reference>
<evidence type="ECO:0000256" key="3">
    <source>
        <dbReference type="ARBA" id="ARBA00023242"/>
    </source>
</evidence>
<feature type="domain" description="Myb-like" evidence="4">
    <location>
        <begin position="14"/>
        <end position="61"/>
    </location>
</feature>
<evidence type="ECO:0000313" key="6">
    <source>
        <dbReference type="Proteomes" id="UP001632038"/>
    </source>
</evidence>
<keyword evidence="1" id="KW-0805">Transcription regulation</keyword>
<comment type="caution">
    <text evidence="5">The sequence shown here is derived from an EMBL/GenBank/DDBJ whole genome shotgun (WGS) entry which is preliminary data.</text>
</comment>
<dbReference type="AlphaFoldDB" id="A0ABD3CEM2"/>
<dbReference type="EMBL" id="JAVIJP010000039">
    <property type="protein sequence ID" value="KAL3627476.1"/>
    <property type="molecule type" value="Genomic_DNA"/>
</dbReference>
<dbReference type="PROSITE" id="PS50090">
    <property type="entry name" value="MYB_LIKE"/>
    <property type="match status" value="1"/>
</dbReference>
<evidence type="ECO:0000256" key="2">
    <source>
        <dbReference type="ARBA" id="ARBA00023163"/>
    </source>
</evidence>
<gene>
    <name evidence="5" type="ORF">CASFOL_028839</name>
</gene>
<evidence type="ECO:0000313" key="5">
    <source>
        <dbReference type="EMBL" id="KAL3627476.1"/>
    </source>
</evidence>
<dbReference type="SMART" id="SM00717">
    <property type="entry name" value="SANT"/>
    <property type="match status" value="1"/>
</dbReference>
<dbReference type="PANTHER" id="PTHR43952">
    <property type="entry name" value="MYB FAMILY TRANSCRIPTION FACTOR-RELATED"/>
    <property type="match status" value="1"/>
</dbReference>
<proteinExistence type="predicted"/>
<name>A0ABD3CEM2_9LAMI</name>
<dbReference type="SUPFAM" id="SSF46689">
    <property type="entry name" value="Homeodomain-like"/>
    <property type="match status" value="1"/>
</dbReference>
<evidence type="ECO:0000259" key="4">
    <source>
        <dbReference type="PROSITE" id="PS50090"/>
    </source>
</evidence>
<dbReference type="InterPro" id="IPR001005">
    <property type="entry name" value="SANT/Myb"/>
</dbReference>
<accession>A0ABD3CEM2</accession>
<protein>
    <recommendedName>
        <fullName evidence="4">Myb-like domain-containing protein</fullName>
    </recommendedName>
</protein>
<dbReference type="Pfam" id="PF00249">
    <property type="entry name" value="Myb_DNA-binding"/>
    <property type="match status" value="1"/>
</dbReference>
<keyword evidence="3" id="KW-0539">Nucleus</keyword>
<dbReference type="Proteomes" id="UP001632038">
    <property type="component" value="Unassembled WGS sequence"/>
</dbReference>
<dbReference type="CDD" id="cd00167">
    <property type="entry name" value="SANT"/>
    <property type="match status" value="1"/>
</dbReference>
<dbReference type="PANTHER" id="PTHR43952:SF75">
    <property type="entry name" value="PROTEIN RADIALIS-LIKE 6"/>
    <property type="match status" value="1"/>
</dbReference>
<dbReference type="InterPro" id="IPR044636">
    <property type="entry name" value="RADIALIS-like"/>
</dbReference>
<evidence type="ECO:0000256" key="1">
    <source>
        <dbReference type="ARBA" id="ARBA00023015"/>
    </source>
</evidence>
<dbReference type="InterPro" id="IPR009057">
    <property type="entry name" value="Homeodomain-like_sf"/>
</dbReference>
<organism evidence="5 6">
    <name type="scientific">Castilleja foliolosa</name>
    <dbReference type="NCBI Taxonomy" id="1961234"/>
    <lineage>
        <taxon>Eukaryota</taxon>
        <taxon>Viridiplantae</taxon>
        <taxon>Streptophyta</taxon>
        <taxon>Embryophyta</taxon>
        <taxon>Tracheophyta</taxon>
        <taxon>Spermatophyta</taxon>
        <taxon>Magnoliopsida</taxon>
        <taxon>eudicotyledons</taxon>
        <taxon>Gunneridae</taxon>
        <taxon>Pentapetalae</taxon>
        <taxon>asterids</taxon>
        <taxon>lamiids</taxon>
        <taxon>Lamiales</taxon>
        <taxon>Orobanchaceae</taxon>
        <taxon>Pedicularideae</taxon>
        <taxon>Castillejinae</taxon>
        <taxon>Castilleja</taxon>
    </lineage>
</organism>